<proteinExistence type="predicted"/>
<organism evidence="1">
    <name type="scientific">Rhizophagus irregularis (strain DAOM 181602 / DAOM 197198 / MUCL 43194)</name>
    <name type="common">Arbuscular mycorrhizal fungus</name>
    <name type="synonym">Glomus intraradices</name>
    <dbReference type="NCBI Taxonomy" id="747089"/>
    <lineage>
        <taxon>Eukaryota</taxon>
        <taxon>Fungi</taxon>
        <taxon>Fungi incertae sedis</taxon>
        <taxon>Mucoromycota</taxon>
        <taxon>Glomeromycotina</taxon>
        <taxon>Glomeromycetes</taxon>
        <taxon>Glomerales</taxon>
        <taxon>Glomeraceae</taxon>
        <taxon>Rhizophagus</taxon>
    </lineage>
</organism>
<sequence>MQVNGFTKLLGRMFNVNFNIVYKHKADKKENLYNTYRTQTRNKTLRNCEER</sequence>
<dbReference type="HOGENOM" id="CLU_3107529_0_0_1"/>
<accession>U9UJ07</accession>
<dbReference type="AlphaFoldDB" id="U9UJ07"/>
<evidence type="ECO:0000313" key="1">
    <source>
        <dbReference type="EMBL" id="ESA18523.1"/>
    </source>
</evidence>
<reference evidence="1" key="1">
    <citation type="submission" date="2013-07" db="EMBL/GenBank/DDBJ databases">
        <title>The genome of an arbuscular mycorrhizal fungus provides insights into the evolution of the oldest plant symbiosis.</title>
        <authorList>
            <consortium name="DOE Joint Genome Institute"/>
            <person name="Tisserant E."/>
            <person name="Malbreil M."/>
            <person name="Kuo A."/>
            <person name="Kohler A."/>
            <person name="Symeonidi A."/>
            <person name="Balestrini R."/>
            <person name="Charron P."/>
            <person name="Duensing N."/>
            <person name="Frei-dit-Frey N."/>
            <person name="Gianinazzi-Pearson V."/>
            <person name="Gilbert B."/>
            <person name="Handa Y."/>
            <person name="Hijri M."/>
            <person name="Kaul R."/>
            <person name="Kawaguchi M."/>
            <person name="Krajinski F."/>
            <person name="Lammers P."/>
            <person name="Lapierre D."/>
            <person name="Masclaux F.G."/>
            <person name="Murat C."/>
            <person name="Morin E."/>
            <person name="Ndikumana S."/>
            <person name="Pagni M."/>
            <person name="Petitpierre D."/>
            <person name="Requena N."/>
            <person name="Rosikiewicz P."/>
            <person name="Riley R."/>
            <person name="Saito K."/>
            <person name="San Clemente H."/>
            <person name="Shapiro H."/>
            <person name="van Tuinen D."/>
            <person name="Becard G."/>
            <person name="Bonfante P."/>
            <person name="Paszkowski U."/>
            <person name="Shachar-Hill Y."/>
            <person name="Young J.P."/>
            <person name="Sanders I.R."/>
            <person name="Henrissat B."/>
            <person name="Rensing S.A."/>
            <person name="Grigoriev I.V."/>
            <person name="Corradi N."/>
            <person name="Roux C."/>
            <person name="Martin F."/>
        </authorList>
    </citation>
    <scope>NUCLEOTIDE SEQUENCE</scope>
    <source>
        <strain evidence="1">DAOM 197198</strain>
    </source>
</reference>
<protein>
    <submittedName>
        <fullName evidence="1">Uncharacterized protein</fullName>
    </submittedName>
</protein>
<gene>
    <name evidence="1" type="ORF">GLOINDRAFT_20611</name>
</gene>
<name>U9UJ07_RHIID</name>
<dbReference type="EMBL" id="KI279139">
    <property type="protein sequence ID" value="ESA18523.1"/>
    <property type="molecule type" value="Genomic_DNA"/>
</dbReference>